<reference evidence="3" key="2">
    <citation type="submission" date="2015-07" db="EMBL/GenBank/DDBJ databases">
        <title>Contrasting host-pathogen interactions and genome evolution in two generalist and specialist microsporidian pathogens of mosquitoes.</title>
        <authorList>
            <consortium name="The Broad Institute Genomics Platform"/>
            <consortium name="The Broad Institute Genome Sequencing Center for Infectious Disease"/>
            <person name="Cuomo C.A."/>
            <person name="Sanscrainte N.D."/>
            <person name="Goldberg J.M."/>
            <person name="Heiman D."/>
            <person name="Young S."/>
            <person name="Zeng Q."/>
            <person name="Becnel J.J."/>
            <person name="Birren B.W."/>
        </authorList>
    </citation>
    <scope>NUCLEOTIDE SEQUENCE [LARGE SCALE GENOMIC DNA]</scope>
    <source>
        <strain evidence="3">USNM 41457</strain>
    </source>
</reference>
<evidence type="ECO:0000256" key="1">
    <source>
        <dbReference type="SAM" id="SignalP"/>
    </source>
</evidence>
<dbReference type="AlphaFoldDB" id="J9D4Q8"/>
<dbReference type="Proteomes" id="UP000003163">
    <property type="component" value="Unassembled WGS sequence"/>
</dbReference>
<evidence type="ECO:0000313" key="3">
    <source>
        <dbReference type="Proteomes" id="UP000003163"/>
    </source>
</evidence>
<reference evidence="2 3" key="1">
    <citation type="submission" date="2011-08" db="EMBL/GenBank/DDBJ databases">
        <authorList>
            <person name="Liu Z.J."/>
            <person name="Shi F.L."/>
            <person name="Lu J.Q."/>
            <person name="Li M."/>
            <person name="Wang Z.L."/>
        </authorList>
    </citation>
    <scope>NUCLEOTIDE SEQUENCE [LARGE SCALE GENOMIC DNA]</scope>
    <source>
        <strain evidence="2 3">USNM 41457</strain>
    </source>
</reference>
<name>J9D4Q8_EDHAE</name>
<dbReference type="HOGENOM" id="CLU_2061446_0_0_1"/>
<keyword evidence="1" id="KW-0732">Signal</keyword>
<accession>J9D4Q8</accession>
<evidence type="ECO:0000313" key="2">
    <source>
        <dbReference type="EMBL" id="EJW02534.1"/>
    </source>
</evidence>
<feature type="chain" id="PRO_5003822812" evidence="1">
    <location>
        <begin position="21"/>
        <end position="119"/>
    </location>
</feature>
<sequence length="119" mass="13784">MRVVFTFILFAVDCTNSAHSIYPNHMANNFVSRESVIEITKHESENLTKEIITKGEKIKKTLENLLYQLKDVNKSVKKDYSFNLGIDVIIKNFGEFIEKLRELSKKTTRDILNSNKICV</sequence>
<gene>
    <name evidence="2" type="ORF">EDEG_03046</name>
</gene>
<feature type="signal peptide" evidence="1">
    <location>
        <begin position="1"/>
        <end position="20"/>
    </location>
</feature>
<protein>
    <submittedName>
        <fullName evidence="2">Uncharacterized protein</fullName>
    </submittedName>
</protein>
<keyword evidence="3" id="KW-1185">Reference proteome</keyword>
<dbReference type="VEuPathDB" id="MicrosporidiaDB:EDEG_03046"/>
<comment type="caution">
    <text evidence="2">The sequence shown here is derived from an EMBL/GenBank/DDBJ whole genome shotgun (WGS) entry which is preliminary data.</text>
</comment>
<dbReference type="InParanoid" id="J9D4Q8"/>
<organism evidence="2 3">
    <name type="scientific">Edhazardia aedis (strain USNM 41457)</name>
    <name type="common">Microsporidian parasite</name>
    <dbReference type="NCBI Taxonomy" id="1003232"/>
    <lineage>
        <taxon>Eukaryota</taxon>
        <taxon>Fungi</taxon>
        <taxon>Fungi incertae sedis</taxon>
        <taxon>Microsporidia</taxon>
        <taxon>Edhazardia</taxon>
    </lineage>
</organism>
<dbReference type="EMBL" id="AFBI03000066">
    <property type="protein sequence ID" value="EJW02534.1"/>
    <property type="molecule type" value="Genomic_DNA"/>
</dbReference>
<proteinExistence type="predicted"/>